<dbReference type="PANTHER" id="PTHR30349">
    <property type="entry name" value="PHAGE INTEGRASE-RELATED"/>
    <property type="match status" value="1"/>
</dbReference>
<dbReference type="PROSITE" id="PS51898">
    <property type="entry name" value="TYR_RECOMBINASE"/>
    <property type="match status" value="1"/>
</dbReference>
<proteinExistence type="predicted"/>
<dbReference type="InterPro" id="IPR050090">
    <property type="entry name" value="Tyrosine_recombinase_XerCD"/>
</dbReference>
<dbReference type="RefSeq" id="WP_235992696.1">
    <property type="nucleotide sequence ID" value="NZ_JACIJG010000012.1"/>
</dbReference>
<evidence type="ECO:0000313" key="4">
    <source>
        <dbReference type="EMBL" id="MBB5703333.1"/>
    </source>
</evidence>
<dbReference type="InterPro" id="IPR002104">
    <property type="entry name" value="Integrase_catalytic"/>
</dbReference>
<dbReference type="InterPro" id="IPR013762">
    <property type="entry name" value="Integrase-like_cat_sf"/>
</dbReference>
<reference evidence="4 5" key="1">
    <citation type="submission" date="2020-08" db="EMBL/GenBank/DDBJ databases">
        <title>Genomic Encyclopedia of Type Strains, Phase IV (KMG-IV): sequencing the most valuable type-strain genomes for metagenomic binning, comparative biology and taxonomic classification.</title>
        <authorList>
            <person name="Goeker M."/>
        </authorList>
    </citation>
    <scope>NUCLEOTIDE SEQUENCE [LARGE SCALE GENOMIC DNA]</scope>
    <source>
        <strain evidence="4 5">DSM 26944</strain>
    </source>
</reference>
<evidence type="ECO:0000256" key="2">
    <source>
        <dbReference type="ARBA" id="ARBA00023172"/>
    </source>
</evidence>
<evidence type="ECO:0000259" key="3">
    <source>
        <dbReference type="PROSITE" id="PS51898"/>
    </source>
</evidence>
<dbReference type="InterPro" id="IPR046668">
    <property type="entry name" value="DUF6538"/>
</dbReference>
<keyword evidence="5" id="KW-1185">Reference proteome</keyword>
<dbReference type="GO" id="GO:0006310">
    <property type="term" value="P:DNA recombination"/>
    <property type="evidence" value="ECO:0007669"/>
    <property type="project" value="UniProtKB-KW"/>
</dbReference>
<evidence type="ECO:0000313" key="5">
    <source>
        <dbReference type="Proteomes" id="UP000555546"/>
    </source>
</evidence>
<accession>A0A7W9EMD1</accession>
<protein>
    <submittedName>
        <fullName evidence="4">Integrase</fullName>
    </submittedName>
</protein>
<organism evidence="4 5">
    <name type="scientific">Brucella daejeonensis</name>
    <dbReference type="NCBI Taxonomy" id="659015"/>
    <lineage>
        <taxon>Bacteria</taxon>
        <taxon>Pseudomonadati</taxon>
        <taxon>Pseudomonadota</taxon>
        <taxon>Alphaproteobacteria</taxon>
        <taxon>Hyphomicrobiales</taxon>
        <taxon>Brucellaceae</taxon>
        <taxon>Brucella/Ochrobactrum group</taxon>
        <taxon>Brucella</taxon>
    </lineage>
</organism>
<dbReference type="Proteomes" id="UP000555546">
    <property type="component" value="Unassembled WGS sequence"/>
</dbReference>
<gene>
    <name evidence="4" type="ORF">FHS76_003233</name>
</gene>
<dbReference type="SUPFAM" id="SSF56349">
    <property type="entry name" value="DNA breaking-rejoining enzymes"/>
    <property type="match status" value="1"/>
</dbReference>
<evidence type="ECO:0000256" key="1">
    <source>
        <dbReference type="ARBA" id="ARBA00022908"/>
    </source>
</evidence>
<dbReference type="Pfam" id="PF20172">
    <property type="entry name" value="DUF6538"/>
    <property type="match status" value="1"/>
</dbReference>
<dbReference type="InterPro" id="IPR011010">
    <property type="entry name" value="DNA_brk_join_enz"/>
</dbReference>
<sequence>MAGYRIKSDPHRYLKNRDGVYQYVRRVPMYVADKDSRAPIIRISLKTSDLALAMTKRNEYESADDALWAMLKAGADGDKARALYDAAIKRAEAIGISYVPADRLLSFTDEALAAHLTHRRDSVDENTAVYGAAGVPSVSVTQALKIYFDEITPDELTGKSEIQKKRWRAHKQRAIDHFVKIVSDKAIAEITREDAQKFYKVWLQKITRPAKNQAAISASMGNRMMGGMRVLFAEYFKHMGDRDRPNPFRDLSFAEKVEKSRPPIPTDIIQGKFLTYGPLVSLNEEARGIVLAMIETGCRPSELCNITAEHIFLADKVPHILIAPRKDAADPREIKTASSVRKLPLVGIAHEVFKKHRNGFPRYKNKEDTLSATLNKYFKDNELFPKGAGYTVYSLRHSFEDRMKEAGLDDELRRMLMGHTVDRPRYGTGGSLEWRKEQMEKFTLPFDSAVI</sequence>
<feature type="domain" description="Tyr recombinase" evidence="3">
    <location>
        <begin position="260"/>
        <end position="439"/>
    </location>
</feature>
<comment type="caution">
    <text evidence="4">The sequence shown here is derived from an EMBL/GenBank/DDBJ whole genome shotgun (WGS) entry which is preliminary data.</text>
</comment>
<dbReference type="GO" id="GO:0015074">
    <property type="term" value="P:DNA integration"/>
    <property type="evidence" value="ECO:0007669"/>
    <property type="project" value="UniProtKB-KW"/>
</dbReference>
<dbReference type="Pfam" id="PF00589">
    <property type="entry name" value="Phage_integrase"/>
    <property type="match status" value="1"/>
</dbReference>
<dbReference type="AlphaFoldDB" id="A0A7W9EMD1"/>
<keyword evidence="2" id="KW-0233">DNA recombination</keyword>
<dbReference type="PANTHER" id="PTHR30349:SF64">
    <property type="entry name" value="PROPHAGE INTEGRASE INTD-RELATED"/>
    <property type="match status" value="1"/>
</dbReference>
<name>A0A7W9EMD1_9HYPH</name>
<dbReference type="GO" id="GO:0003677">
    <property type="term" value="F:DNA binding"/>
    <property type="evidence" value="ECO:0007669"/>
    <property type="project" value="InterPro"/>
</dbReference>
<dbReference type="Gene3D" id="1.10.443.10">
    <property type="entry name" value="Intergrase catalytic core"/>
    <property type="match status" value="1"/>
</dbReference>
<keyword evidence="1" id="KW-0229">DNA integration</keyword>
<dbReference type="EMBL" id="JACIJG010000012">
    <property type="protein sequence ID" value="MBB5703333.1"/>
    <property type="molecule type" value="Genomic_DNA"/>
</dbReference>